<dbReference type="KEGG" id="pdx:Psed_5457"/>
<keyword evidence="2" id="KW-1185">Reference proteome</keyword>
<sequence length="87" mass="10311">MDVVWLDVQMWTPLRGHLHPFTDIECDVPDPLPAQTLVWEQWAHDHLAAVAVHDRWQPGRYHFTAERRDRAGHAVEVFARGYWDWTP</sequence>
<proteinExistence type="predicted"/>
<dbReference type="Proteomes" id="UP000007809">
    <property type="component" value="Chromosome"/>
</dbReference>
<organism evidence="1 2">
    <name type="scientific">Pseudonocardia dioxanivorans (strain ATCC 55486 / DSM 44775 / JCM 13855 / CB1190)</name>
    <dbReference type="NCBI Taxonomy" id="675635"/>
    <lineage>
        <taxon>Bacteria</taxon>
        <taxon>Bacillati</taxon>
        <taxon>Actinomycetota</taxon>
        <taxon>Actinomycetes</taxon>
        <taxon>Pseudonocardiales</taxon>
        <taxon>Pseudonocardiaceae</taxon>
        <taxon>Pseudonocardia</taxon>
    </lineage>
</organism>
<protein>
    <submittedName>
        <fullName evidence="1">Uncharacterized protein</fullName>
    </submittedName>
</protein>
<dbReference type="EMBL" id="CP002593">
    <property type="protein sequence ID" value="AEA27590.1"/>
    <property type="molecule type" value="Genomic_DNA"/>
</dbReference>
<accession>F4CXK7</accession>
<dbReference type="RefSeq" id="WP_013677492.1">
    <property type="nucleotide sequence ID" value="NC_015312.1"/>
</dbReference>
<dbReference type="OrthoDB" id="3575044at2"/>
<reference evidence="1 2" key="1">
    <citation type="journal article" date="2011" name="J. Bacteriol.">
        <title>Genome sequence of the 1,4-dioxane-degrading Pseudonocardia dioxanivorans strain CB1190.</title>
        <authorList>
            <person name="Sales C.M."/>
            <person name="Mahendra S."/>
            <person name="Grostern A."/>
            <person name="Parales R.E."/>
            <person name="Goodwin L.A."/>
            <person name="Woyke T."/>
            <person name="Nolan M."/>
            <person name="Lapidus A."/>
            <person name="Chertkov O."/>
            <person name="Ovchinnikova G."/>
            <person name="Sczyrba A."/>
            <person name="Alvarez-Cohen L."/>
        </authorList>
    </citation>
    <scope>NUCLEOTIDE SEQUENCE [LARGE SCALE GENOMIC DNA]</scope>
    <source>
        <strain evidence="2">ATCC 55486 / DSM 44775 / JCM 13855 / CB1190</strain>
    </source>
</reference>
<name>F4CXK7_PSEUX</name>
<gene>
    <name evidence="1" type="ordered locus">Psed_5457</name>
</gene>
<evidence type="ECO:0000313" key="1">
    <source>
        <dbReference type="EMBL" id="AEA27590.1"/>
    </source>
</evidence>
<dbReference type="AlphaFoldDB" id="F4CXK7"/>
<dbReference type="HOGENOM" id="CLU_2481019_0_0_11"/>
<evidence type="ECO:0000313" key="2">
    <source>
        <dbReference type="Proteomes" id="UP000007809"/>
    </source>
</evidence>